<organism evidence="8 9">
    <name type="scientific">Candidatus Segetimicrobium genomatis</name>
    <dbReference type="NCBI Taxonomy" id="2569760"/>
    <lineage>
        <taxon>Bacteria</taxon>
        <taxon>Bacillati</taxon>
        <taxon>Candidatus Sysuimicrobiota</taxon>
        <taxon>Candidatus Sysuimicrobiia</taxon>
        <taxon>Candidatus Sysuimicrobiales</taxon>
        <taxon>Candidatus Segetimicrobiaceae</taxon>
        <taxon>Candidatus Segetimicrobium</taxon>
    </lineage>
</organism>
<keyword evidence="6 7" id="KW-0472">Membrane</keyword>
<name>A0A537IZN4_9BACT</name>
<proteinExistence type="inferred from homology"/>
<dbReference type="EMBL" id="VBAO01000500">
    <property type="protein sequence ID" value="TMI76758.1"/>
    <property type="molecule type" value="Genomic_DNA"/>
</dbReference>
<evidence type="ECO:0000256" key="3">
    <source>
        <dbReference type="ARBA" id="ARBA00022475"/>
    </source>
</evidence>
<protein>
    <submittedName>
        <fullName evidence="8">GlsB/YeaQ/YmgE family stress response membrane protein</fullName>
    </submittedName>
</protein>
<keyword evidence="3" id="KW-1003">Cell membrane</keyword>
<dbReference type="InterPro" id="IPR007341">
    <property type="entry name" value="Transgly_assoc"/>
</dbReference>
<evidence type="ECO:0000256" key="6">
    <source>
        <dbReference type="ARBA" id="ARBA00023136"/>
    </source>
</evidence>
<evidence type="ECO:0000256" key="4">
    <source>
        <dbReference type="ARBA" id="ARBA00022692"/>
    </source>
</evidence>
<dbReference type="Proteomes" id="UP000320048">
    <property type="component" value="Unassembled WGS sequence"/>
</dbReference>
<dbReference type="AlphaFoldDB" id="A0A537IZN4"/>
<dbReference type="PANTHER" id="PTHR33884:SF3">
    <property type="entry name" value="UPF0410 PROTEIN YMGE"/>
    <property type="match status" value="1"/>
</dbReference>
<evidence type="ECO:0000256" key="1">
    <source>
        <dbReference type="ARBA" id="ARBA00004651"/>
    </source>
</evidence>
<keyword evidence="5 7" id="KW-1133">Transmembrane helix</keyword>
<evidence type="ECO:0000256" key="5">
    <source>
        <dbReference type="ARBA" id="ARBA00022989"/>
    </source>
</evidence>
<feature type="transmembrane region" description="Helical" evidence="7">
    <location>
        <begin position="29"/>
        <end position="47"/>
    </location>
</feature>
<comment type="caution">
    <text evidence="8">The sequence shown here is derived from an EMBL/GenBank/DDBJ whole genome shotgun (WGS) entry which is preliminary data.</text>
</comment>
<dbReference type="Pfam" id="PF04226">
    <property type="entry name" value="Transgly_assoc"/>
    <property type="match status" value="1"/>
</dbReference>
<comment type="subcellular location">
    <subcellularLocation>
        <location evidence="1">Cell membrane</location>
        <topology evidence="1">Multi-pass membrane protein</topology>
    </subcellularLocation>
</comment>
<feature type="transmembrane region" description="Helical" evidence="7">
    <location>
        <begin position="59"/>
        <end position="77"/>
    </location>
</feature>
<comment type="similarity">
    <text evidence="2">Belongs to the UPF0410 family.</text>
</comment>
<accession>A0A537IZN4</accession>
<evidence type="ECO:0000313" key="9">
    <source>
        <dbReference type="Proteomes" id="UP000320048"/>
    </source>
</evidence>
<reference evidence="8 9" key="1">
    <citation type="journal article" date="2019" name="Nat. Microbiol.">
        <title>Mediterranean grassland soil C-N compound turnover is dependent on rainfall and depth, and is mediated by genomically divergent microorganisms.</title>
        <authorList>
            <person name="Diamond S."/>
            <person name="Andeer P.F."/>
            <person name="Li Z."/>
            <person name="Crits-Christoph A."/>
            <person name="Burstein D."/>
            <person name="Anantharaman K."/>
            <person name="Lane K.R."/>
            <person name="Thomas B.C."/>
            <person name="Pan C."/>
            <person name="Northen T.R."/>
            <person name="Banfield J.F."/>
        </authorList>
    </citation>
    <scope>NUCLEOTIDE SEQUENCE [LARGE SCALE GENOMIC DNA]</scope>
    <source>
        <strain evidence="8">NP_7</strain>
    </source>
</reference>
<dbReference type="PANTHER" id="PTHR33884">
    <property type="entry name" value="UPF0410 PROTEIN YMGE"/>
    <property type="match status" value="1"/>
</dbReference>
<gene>
    <name evidence="8" type="ORF">E6H04_14790</name>
</gene>
<dbReference type="GO" id="GO:0005886">
    <property type="term" value="C:plasma membrane"/>
    <property type="evidence" value="ECO:0007669"/>
    <property type="project" value="UniProtKB-SubCell"/>
</dbReference>
<keyword evidence="4 7" id="KW-0812">Transmembrane</keyword>
<evidence type="ECO:0000313" key="8">
    <source>
        <dbReference type="EMBL" id="TMI76758.1"/>
    </source>
</evidence>
<evidence type="ECO:0000256" key="7">
    <source>
        <dbReference type="SAM" id="Phobius"/>
    </source>
</evidence>
<sequence length="89" mass="9183">MTILAWLIVGIIAGWLAKMVSPGEAPKGVLGDLVIGVVGAIAGGWIFNSFGHPGATGLNVGSIVVAFVGAVVVLWLMRQFVRTRSARPA</sequence>
<evidence type="ECO:0000256" key="2">
    <source>
        <dbReference type="ARBA" id="ARBA00011006"/>
    </source>
</evidence>